<keyword evidence="4" id="KW-1133">Transmembrane helix</keyword>
<dbReference type="InterPro" id="IPR011004">
    <property type="entry name" value="Trimer_LpxA-like_sf"/>
</dbReference>
<name>A0A0N7KWE8_9ENTR</name>
<keyword evidence="3" id="KW-0012">Acyltransferase</keyword>
<gene>
    <name evidence="5" type="primary">wcpF</name>
</gene>
<dbReference type="PANTHER" id="PTHR42811">
    <property type="entry name" value="SERINE ACETYLTRANSFERASE"/>
    <property type="match status" value="1"/>
</dbReference>
<evidence type="ECO:0000256" key="2">
    <source>
        <dbReference type="ARBA" id="ARBA00022679"/>
    </source>
</evidence>
<sequence>MFLLKSYLKKFKILVMLKYLLFGFISLFITIGKYIYCIIFFNDGRMALYCDLTVGLKELKTKRTILPHPIGVVIGKGVQLGYDCKIYQCVTIGSKLEDGVSYPKLGDNVTIYANSVIVGGVSVGNNVTIGASTLILKDIPDNCIAIGNPAKIIPKI</sequence>
<evidence type="ECO:0000313" key="5">
    <source>
        <dbReference type="EMBL" id="BAT23921.1"/>
    </source>
</evidence>
<proteinExistence type="inferred from homology"/>
<keyword evidence="4" id="KW-0812">Transmembrane</keyword>
<reference evidence="5" key="2">
    <citation type="journal article" date="2015" name="Sci. Rep.">
        <title>Genetic analysis of capsular polysaccharide synthesis gene clusters in 79 capsular types of Klebsiella spp.</title>
        <authorList>
            <person name="Pan Y.J."/>
            <person name="Lin T.L."/>
            <person name="Chen C.T."/>
            <person name="Chen Y.Y."/>
            <person name="Hsieh P.F."/>
            <person name="Hsu C.R."/>
            <person name="Wu M.C."/>
            <person name="Wang J.T."/>
        </authorList>
    </citation>
    <scope>NUCLEOTIDE SEQUENCE</scope>
    <source>
        <strain evidence="5">6115</strain>
    </source>
</reference>
<dbReference type="SUPFAM" id="SSF51161">
    <property type="entry name" value="Trimeric LpxA-like enzymes"/>
    <property type="match status" value="1"/>
</dbReference>
<protein>
    <submittedName>
        <fullName evidence="5">Acetyltransferase</fullName>
    </submittedName>
</protein>
<dbReference type="Pfam" id="PF00132">
    <property type="entry name" value="Hexapep"/>
    <property type="match status" value="1"/>
</dbReference>
<dbReference type="Gene3D" id="2.160.10.10">
    <property type="entry name" value="Hexapeptide repeat proteins"/>
    <property type="match status" value="1"/>
</dbReference>
<keyword evidence="2 5" id="KW-0808">Transferase</keyword>
<accession>A0A0N7KWE8</accession>
<dbReference type="EMBL" id="AB924586">
    <property type="protein sequence ID" value="BAT23921.1"/>
    <property type="molecule type" value="Genomic_DNA"/>
</dbReference>
<keyword evidence="4" id="KW-0472">Membrane</keyword>
<evidence type="ECO:0000256" key="4">
    <source>
        <dbReference type="SAM" id="Phobius"/>
    </source>
</evidence>
<dbReference type="CDD" id="cd03354">
    <property type="entry name" value="LbH_SAT"/>
    <property type="match status" value="1"/>
</dbReference>
<reference evidence="5" key="1">
    <citation type="submission" date="2014-04" db="EMBL/GenBank/DDBJ databases">
        <authorList>
            <person name="Harrison E."/>
        </authorList>
    </citation>
    <scope>NUCLEOTIDE SEQUENCE</scope>
    <source>
        <strain evidence="5">6115</strain>
    </source>
</reference>
<feature type="transmembrane region" description="Helical" evidence="4">
    <location>
        <begin position="20"/>
        <end position="41"/>
    </location>
</feature>
<evidence type="ECO:0000256" key="3">
    <source>
        <dbReference type="ARBA" id="ARBA00023315"/>
    </source>
</evidence>
<dbReference type="InterPro" id="IPR001451">
    <property type="entry name" value="Hexapep"/>
</dbReference>
<comment type="similarity">
    <text evidence="1">Belongs to the transferase hexapeptide repeat family.</text>
</comment>
<organism evidence="5">
    <name type="scientific">Klebsiella sp. 6115</name>
    <dbReference type="NCBI Taxonomy" id="1497823"/>
    <lineage>
        <taxon>Bacteria</taxon>
        <taxon>Pseudomonadati</taxon>
        <taxon>Pseudomonadota</taxon>
        <taxon>Gammaproteobacteria</taxon>
        <taxon>Enterobacterales</taxon>
        <taxon>Enterobacteriaceae</taxon>
        <taxon>Klebsiella/Raoultella group</taxon>
        <taxon>Klebsiella</taxon>
    </lineage>
</organism>
<dbReference type="AlphaFoldDB" id="A0A0N7KWE8"/>
<dbReference type="GO" id="GO:0016746">
    <property type="term" value="F:acyltransferase activity"/>
    <property type="evidence" value="ECO:0007669"/>
    <property type="project" value="UniProtKB-KW"/>
</dbReference>
<evidence type="ECO:0000256" key="1">
    <source>
        <dbReference type="ARBA" id="ARBA00007274"/>
    </source>
</evidence>
<dbReference type="InterPro" id="IPR045304">
    <property type="entry name" value="LbH_SAT"/>
</dbReference>